<name>E3EKE7_PAEPS</name>
<dbReference type="eggNOG" id="COG0497">
    <property type="taxonomic scope" value="Bacteria"/>
</dbReference>
<dbReference type="EMBL" id="CP002214">
    <property type="protein sequence ID" value="ADO59474.1"/>
    <property type="molecule type" value="Genomic_DNA"/>
</dbReference>
<dbReference type="PATRIC" id="fig|886882.15.peg.5869"/>
<accession>E3EKE7</accession>
<evidence type="ECO:0000256" key="1">
    <source>
        <dbReference type="SAM" id="Coils"/>
    </source>
</evidence>
<gene>
    <name evidence="2" type="ORF">PPSC2_27700</name>
</gene>
<evidence type="ECO:0000313" key="3">
    <source>
        <dbReference type="Proteomes" id="UP000006868"/>
    </source>
</evidence>
<protein>
    <submittedName>
        <fullName evidence="2">Uncharacterized protein</fullName>
    </submittedName>
</protein>
<dbReference type="HOGENOM" id="CLU_110610_0_0_9"/>
<dbReference type="InterPro" id="IPR027417">
    <property type="entry name" value="P-loop_NTPase"/>
</dbReference>
<reference evidence="2 3" key="1">
    <citation type="journal article" date="2011" name="J. Bacteriol.">
        <title>Complete genome sequence of Paenibacillus polymyxa SC2, a strain of plant growth-promoting Rhizobacterium with broad-spectrum antimicrobial activity.</title>
        <authorList>
            <person name="Ma M."/>
            <person name="Wang C."/>
            <person name="Ding Y."/>
            <person name="Li L."/>
            <person name="Shen D."/>
            <person name="Jiang X."/>
            <person name="Guan D."/>
            <person name="Cao F."/>
            <person name="Chen H."/>
            <person name="Feng R."/>
            <person name="Wang X."/>
            <person name="Ge Y."/>
            <person name="Yao L."/>
            <person name="Bing X."/>
            <person name="Yang X."/>
            <person name="Li J."/>
            <person name="Du B."/>
        </authorList>
    </citation>
    <scope>NUCLEOTIDE SEQUENCE [LARGE SCALE GENOMIC DNA]</scope>
    <source>
        <strain evidence="2 3">SC2</strain>
        <plasmid evidence="3">pSC2</plasmid>
    </source>
</reference>
<organism evidence="2 3">
    <name type="scientific">Paenibacillus polymyxa (strain SC2)</name>
    <name type="common">Bacillus polymyxa</name>
    <dbReference type="NCBI Taxonomy" id="886882"/>
    <lineage>
        <taxon>Bacteria</taxon>
        <taxon>Bacillati</taxon>
        <taxon>Bacillota</taxon>
        <taxon>Bacilli</taxon>
        <taxon>Bacillales</taxon>
        <taxon>Paenibacillaceae</taxon>
        <taxon>Paenibacillus</taxon>
    </lineage>
</organism>
<feature type="coiled-coil region" evidence="1">
    <location>
        <begin position="20"/>
        <end position="51"/>
    </location>
</feature>
<dbReference type="OrthoDB" id="2380879at2"/>
<geneLocation type="plasmid" evidence="2 3">
    <name>pSC2</name>
</geneLocation>
<keyword evidence="2" id="KW-0614">Plasmid</keyword>
<dbReference type="KEGG" id="ppm:PPSC2_27700"/>
<dbReference type="SUPFAM" id="SSF52540">
    <property type="entry name" value="P-loop containing nucleoside triphosphate hydrolases"/>
    <property type="match status" value="1"/>
</dbReference>
<proteinExistence type="predicted"/>
<dbReference type="Gene3D" id="3.40.50.300">
    <property type="entry name" value="P-loop containing nucleotide triphosphate hydrolases"/>
    <property type="match status" value="1"/>
</dbReference>
<evidence type="ECO:0000313" key="2">
    <source>
        <dbReference type="EMBL" id="ADO59474.1"/>
    </source>
</evidence>
<dbReference type="RefSeq" id="WP_013385888.1">
    <property type="nucleotide sequence ID" value="NC_014628.2"/>
</dbReference>
<keyword evidence="1" id="KW-0175">Coiled coil</keyword>
<sequence>MLISEAKGRLDDLKSIFYKESALLQQLQKSKEDKEKSQKKLLKQRENVELKKVLIVEAAEEARTQARDVLQEMGTNALRFIMGDHMSLEIELKEQARQWVANFVTKIAESETYEIETDPAEEEGGGVADIVAISIHTSMLQLIGDKNSAPMLLDEPSKYVSKGYSEQVAKFLLEVSSSFNRQVIMVTHDEYLANIGDVAYHFKKRGGRTVTTKIQ</sequence>
<dbReference type="Proteomes" id="UP000006868">
    <property type="component" value="Plasmid pSC2"/>
</dbReference>
<dbReference type="AlphaFoldDB" id="E3EKE7"/>